<evidence type="ECO:0000313" key="1">
    <source>
        <dbReference type="EMBL" id="QSQ21319.1"/>
    </source>
</evidence>
<dbReference type="RefSeq" id="WP_206722897.1">
    <property type="nucleotide sequence ID" value="NZ_CP071090.1"/>
</dbReference>
<reference evidence="1 2" key="1">
    <citation type="submission" date="2021-02" db="EMBL/GenBank/DDBJ databases">
        <title>De Novo genome assembly of isolated myxobacteria.</title>
        <authorList>
            <person name="Stevens D.C."/>
        </authorList>
    </citation>
    <scope>NUCLEOTIDE SEQUENCE [LARGE SCALE GENOMIC DNA]</scope>
    <source>
        <strain evidence="2">SCPEA02</strain>
    </source>
</reference>
<name>A0ABX7NV97_9BACT</name>
<gene>
    <name evidence="1" type="ORF">JY651_40055</name>
</gene>
<protein>
    <submittedName>
        <fullName evidence="1">Uncharacterized protein</fullName>
    </submittedName>
</protein>
<accession>A0ABX7NV97</accession>
<sequence>MSSPPWFQMSAVPLSLEQAVNQSQLLRASHRFIARRALRILWDPDSKSFDVDFPNDQPVQSDAHALELARTWDGVAITYDVMSIRATLYLGFLRRAEATCLSLETDSQVPYVTPNGMAEGEWFERFMCDYVNTCGVKACASGPGWHSIESLDADQLIAKWRSEGLPKRPSRGFYMVSKDLLSSTDMDSFLRGRDEKDSRWLRYFQTPTGYHVLSTWSRRDWWAT</sequence>
<dbReference type="EMBL" id="CP071090">
    <property type="protein sequence ID" value="QSQ21319.1"/>
    <property type="molecule type" value="Genomic_DNA"/>
</dbReference>
<dbReference type="Proteomes" id="UP000662747">
    <property type="component" value="Chromosome"/>
</dbReference>
<proteinExistence type="predicted"/>
<keyword evidence="2" id="KW-1185">Reference proteome</keyword>
<evidence type="ECO:0000313" key="2">
    <source>
        <dbReference type="Proteomes" id="UP000662747"/>
    </source>
</evidence>
<organism evidence="1 2">
    <name type="scientific">Pyxidicoccus parkwayensis</name>
    <dbReference type="NCBI Taxonomy" id="2813578"/>
    <lineage>
        <taxon>Bacteria</taxon>
        <taxon>Pseudomonadati</taxon>
        <taxon>Myxococcota</taxon>
        <taxon>Myxococcia</taxon>
        <taxon>Myxococcales</taxon>
        <taxon>Cystobacterineae</taxon>
        <taxon>Myxococcaceae</taxon>
        <taxon>Pyxidicoccus</taxon>
    </lineage>
</organism>